<organism evidence="2 3">
    <name type="scientific">Psophocarpus tetragonolobus</name>
    <name type="common">Winged bean</name>
    <name type="synonym">Dolichos tetragonolobus</name>
    <dbReference type="NCBI Taxonomy" id="3891"/>
    <lineage>
        <taxon>Eukaryota</taxon>
        <taxon>Viridiplantae</taxon>
        <taxon>Streptophyta</taxon>
        <taxon>Embryophyta</taxon>
        <taxon>Tracheophyta</taxon>
        <taxon>Spermatophyta</taxon>
        <taxon>Magnoliopsida</taxon>
        <taxon>eudicotyledons</taxon>
        <taxon>Gunneridae</taxon>
        <taxon>Pentapetalae</taxon>
        <taxon>rosids</taxon>
        <taxon>fabids</taxon>
        <taxon>Fabales</taxon>
        <taxon>Fabaceae</taxon>
        <taxon>Papilionoideae</taxon>
        <taxon>50 kb inversion clade</taxon>
        <taxon>NPAAA clade</taxon>
        <taxon>indigoferoid/millettioid clade</taxon>
        <taxon>Phaseoleae</taxon>
        <taxon>Psophocarpus</taxon>
    </lineage>
</organism>
<dbReference type="PANTHER" id="PTHR33914:SF18">
    <property type="entry name" value="DUF688 FAMILY PROTEIN"/>
    <property type="match status" value="1"/>
</dbReference>
<feature type="region of interest" description="Disordered" evidence="1">
    <location>
        <begin position="251"/>
        <end position="305"/>
    </location>
</feature>
<protein>
    <submittedName>
        <fullName evidence="2">Uncharacterized protein</fullName>
    </submittedName>
</protein>
<dbReference type="Proteomes" id="UP001386955">
    <property type="component" value="Unassembled WGS sequence"/>
</dbReference>
<sequence>MKNSRGRSIKHAHLFHCEDQRSQEHKKIVRDRLEGNANNSFRTREIPIKRLLNVGQFTNASGDFSRYSKGKNFSAGMNVMDYDIPELVVFVQEDHQQFVKETSFGRGMSPEGKCVSENCALDHDIVSCHFQPDMNSRRDSNLRTMEALSINSNKPEYATKPLSLKDAMEFYDCRGLLMDGEGGSGYKISTDHPIKKTTPETLKEALTKESEFSRSFKNWQINSFLGTIGSRVEFPSCADCVQVADTIMCRSEKSNSQSPAGSGKRQENDPQETCSCAVGPLSGGPTPHAAAPATTSSSASHRSNDSISSTHSFAFPILPAEWNGSPVRMLEADKGQLRKDRWQKIMMLFSCCRG</sequence>
<dbReference type="AlphaFoldDB" id="A0AAN9TCM1"/>
<evidence type="ECO:0000256" key="1">
    <source>
        <dbReference type="SAM" id="MobiDB-lite"/>
    </source>
</evidence>
<name>A0AAN9TCM1_PSOTE</name>
<feature type="compositionally biased region" description="Low complexity" evidence="1">
    <location>
        <begin position="283"/>
        <end position="301"/>
    </location>
</feature>
<proteinExistence type="predicted"/>
<keyword evidence="3" id="KW-1185">Reference proteome</keyword>
<evidence type="ECO:0000313" key="2">
    <source>
        <dbReference type="EMBL" id="KAK7411305.1"/>
    </source>
</evidence>
<comment type="caution">
    <text evidence="2">The sequence shown here is derived from an EMBL/GenBank/DDBJ whole genome shotgun (WGS) entry which is preliminary data.</text>
</comment>
<dbReference type="InterPro" id="IPR040378">
    <property type="entry name" value="BASL"/>
</dbReference>
<dbReference type="EMBL" id="JAYMYS010000001">
    <property type="protein sequence ID" value="KAK7411305.1"/>
    <property type="molecule type" value="Genomic_DNA"/>
</dbReference>
<gene>
    <name evidence="2" type="ORF">VNO78_02738</name>
</gene>
<reference evidence="2 3" key="1">
    <citation type="submission" date="2024-01" db="EMBL/GenBank/DDBJ databases">
        <title>The genomes of 5 underutilized Papilionoideae crops provide insights into root nodulation and disease resistanc.</title>
        <authorList>
            <person name="Jiang F."/>
        </authorList>
    </citation>
    <scope>NUCLEOTIDE SEQUENCE [LARGE SCALE GENOMIC DNA]</scope>
    <source>
        <strain evidence="2">DUOXIRENSHENG_FW03</strain>
        <tissue evidence="2">Leaves</tissue>
    </source>
</reference>
<accession>A0AAN9TCM1</accession>
<dbReference type="GO" id="GO:0009786">
    <property type="term" value="P:regulation of asymmetric cell division"/>
    <property type="evidence" value="ECO:0007669"/>
    <property type="project" value="InterPro"/>
</dbReference>
<evidence type="ECO:0000313" key="3">
    <source>
        <dbReference type="Proteomes" id="UP001386955"/>
    </source>
</evidence>
<dbReference type="PANTHER" id="PTHR33914">
    <property type="entry name" value="18S PRE-RIBOSOMAL ASSEMBLY PROTEIN GAR2-LIKE PROTEIN"/>
    <property type="match status" value="1"/>
</dbReference>